<evidence type="ECO:0000256" key="8">
    <source>
        <dbReference type="ARBA" id="ARBA00048754"/>
    </source>
</evidence>
<dbReference type="PIRSF" id="PIRSF000138">
    <property type="entry name" value="Al-hdrx_acd_dh"/>
    <property type="match status" value="1"/>
</dbReference>
<keyword evidence="4 10" id="KW-0288">FMN</keyword>
<dbReference type="InterPro" id="IPR012133">
    <property type="entry name" value="Alpha-hydoxy_acid_DH_FMN"/>
</dbReference>
<dbReference type="GO" id="GO:0010181">
    <property type="term" value="F:FMN binding"/>
    <property type="evidence" value="ECO:0007669"/>
    <property type="project" value="InterPro"/>
</dbReference>
<dbReference type="InterPro" id="IPR000262">
    <property type="entry name" value="FMN-dep_DH"/>
</dbReference>
<dbReference type="InterPro" id="IPR037396">
    <property type="entry name" value="FMN_HAD"/>
</dbReference>
<evidence type="ECO:0000256" key="5">
    <source>
        <dbReference type="ARBA" id="ARBA00023002"/>
    </source>
</evidence>
<evidence type="ECO:0000256" key="3">
    <source>
        <dbReference type="ARBA" id="ARBA00022630"/>
    </source>
</evidence>
<dbReference type="EMBL" id="EU086699">
    <property type="protein sequence ID" value="ABW76128.1"/>
    <property type="molecule type" value="Genomic_DNA"/>
</dbReference>
<dbReference type="CDD" id="cd04737">
    <property type="entry name" value="LOX_like_FMN"/>
    <property type="match status" value="1"/>
</dbReference>
<comment type="cofactor">
    <cofactor evidence="1">
        <name>FMN</name>
        <dbReference type="ChEBI" id="CHEBI:58210"/>
    </cofactor>
</comment>
<proteinExistence type="inferred from homology"/>
<dbReference type="InterPro" id="IPR013785">
    <property type="entry name" value="Aldolase_TIM"/>
</dbReference>
<dbReference type="EMBL" id="EU086704">
    <property type="protein sequence ID" value="ABW76133.1"/>
    <property type="molecule type" value="Genomic_DNA"/>
</dbReference>
<keyword evidence="5" id="KW-0560">Oxidoreductase</keyword>
<feature type="binding site" evidence="10">
    <location>
        <position position="153"/>
    </location>
    <ligand>
        <name>glyoxylate</name>
        <dbReference type="ChEBI" id="CHEBI:36655"/>
    </ligand>
</feature>
<gene>
    <name evidence="12" type="primary">lctO</name>
</gene>
<feature type="binding site" evidence="10">
    <location>
        <position position="188"/>
    </location>
    <ligand>
        <name>glyoxylate</name>
        <dbReference type="ChEBI" id="CHEBI:36655"/>
    </ligand>
</feature>
<dbReference type="GO" id="GO:0016491">
    <property type="term" value="F:oxidoreductase activity"/>
    <property type="evidence" value="ECO:0007669"/>
    <property type="project" value="UniProtKB-KW"/>
</dbReference>
<dbReference type="PROSITE" id="PS51349">
    <property type="entry name" value="FMN_HYDROXY_ACID_DH_2"/>
    <property type="match status" value="1"/>
</dbReference>
<comment type="catalytic activity">
    <reaction evidence="8">
        <text>(S)-lactate + O2 = pyruvate + H2O2</text>
        <dbReference type="Rhea" id="RHEA:55868"/>
        <dbReference type="ChEBI" id="CHEBI:15361"/>
        <dbReference type="ChEBI" id="CHEBI:15379"/>
        <dbReference type="ChEBI" id="CHEBI:16240"/>
        <dbReference type="ChEBI" id="CHEBI:16651"/>
    </reaction>
    <physiologicalReaction direction="left-to-right" evidence="8">
        <dbReference type="Rhea" id="RHEA:55869"/>
    </physiologicalReaction>
</comment>
<dbReference type="RefSeq" id="WP_121791612.1">
    <property type="nucleotide sequence ID" value="NZ_CP159893.1"/>
</dbReference>
<comment type="subunit">
    <text evidence="2">Homotetramer.</text>
</comment>
<dbReference type="PANTHER" id="PTHR10578">
    <property type="entry name" value="S -2-HYDROXY-ACID OXIDASE-RELATED"/>
    <property type="match status" value="1"/>
</dbReference>
<dbReference type="Gene3D" id="3.20.20.70">
    <property type="entry name" value="Aldolase class I"/>
    <property type="match status" value="2"/>
</dbReference>
<evidence type="ECO:0000256" key="7">
    <source>
        <dbReference type="ARBA" id="ARBA00029513"/>
    </source>
</evidence>
<evidence type="ECO:0000256" key="9">
    <source>
        <dbReference type="PIRSR" id="PIRSR000138-1"/>
    </source>
</evidence>
<dbReference type="SUPFAM" id="SSF51395">
    <property type="entry name" value="FMN-linked oxidoreductases"/>
    <property type="match status" value="2"/>
</dbReference>
<evidence type="ECO:0000313" key="12">
    <source>
        <dbReference type="EMBL" id="ABW76128.1"/>
    </source>
</evidence>
<reference evidence="12" key="1">
    <citation type="submission" date="2007-08" db="EMBL/GenBank/DDBJ databases">
        <title>Variations in the size of the lactate oxidase gene (lctO) of Streptococcus iniae and implications for PCR-based diagnosis.</title>
        <authorList>
            <person name="Baiano J.C.F."/>
            <person name="Nawawi R.A."/>
            <person name="Barnes A.C."/>
        </authorList>
    </citation>
    <scope>NUCLEOTIDE SEQUENCE</scope>
    <source>
        <strain evidence="12">QMA0126</strain>
        <strain evidence="13">QMA0177</strain>
    </source>
</reference>
<evidence type="ECO:0000256" key="4">
    <source>
        <dbReference type="ARBA" id="ARBA00022643"/>
    </source>
</evidence>
<sequence>MENKSEMINATTIEFKTSSAEGSVDFVNVFDLEKMAQKVIPKGAFGYIASGAGDTFTLHENIRSFNHKLIVPHGLKGVENPSTEITFDGDKLASPIILAPVAAHKLANEQGEIASAKGVKEFGTIYTTSSYSTTDLPEISQTLGDSPHWFQFYYSKDDGINRHIMDRLKAEGVKSIVLTVDATVGGNREVDKRNGFVFPVGMPIVQEYLPNGAGKTMDYVYKATKQALSPKDVEYIAQYSGLPVYVKGPQCAEDAFRALEAGASGIWVTNHGGRQLDGGPAAFDSLQEVAEAVDRRVPIVFDSGVRRGQHVFKALASGADLVALGRPVIYGLASGADLVALGRPVIYGLAMGGSVGTRQVFEKINDELKMVMQLAGTQTIDDVKHFKLRHNPYDSSIPFSQNALKLD</sequence>
<keyword evidence="3 10" id="KW-0285">Flavoprotein</keyword>
<protein>
    <recommendedName>
        <fullName evidence="7">L-lactate oxidase</fullName>
    </recommendedName>
</protein>
<organism evidence="12">
    <name type="scientific">Streptococcus iniae</name>
    <name type="common">Streptococcus shiloi</name>
    <dbReference type="NCBI Taxonomy" id="1346"/>
    <lineage>
        <taxon>Bacteria</taxon>
        <taxon>Bacillati</taxon>
        <taxon>Bacillota</taxon>
        <taxon>Bacilli</taxon>
        <taxon>Lactobacillales</taxon>
        <taxon>Streptococcaceae</taxon>
        <taxon>Streptococcus</taxon>
    </lineage>
</organism>
<feature type="binding site" evidence="10">
    <location>
        <position position="271"/>
    </location>
    <ligand>
        <name>glyoxylate</name>
        <dbReference type="ChEBI" id="CHEBI:36655"/>
    </ligand>
</feature>
<feature type="binding site" evidence="10">
    <location>
        <position position="151"/>
    </location>
    <ligand>
        <name>FMN</name>
        <dbReference type="ChEBI" id="CHEBI:58210"/>
    </ligand>
</feature>
<dbReference type="AlphaFoldDB" id="A9QH71"/>
<comment type="similarity">
    <text evidence="6">Belongs to the FMN-dependent alpha-hydroxy acid dehydrogenase family.</text>
</comment>
<evidence type="ECO:0000256" key="10">
    <source>
        <dbReference type="PIRSR" id="PIRSR000138-2"/>
    </source>
</evidence>
<dbReference type="Pfam" id="PF01070">
    <property type="entry name" value="FMN_dh"/>
    <property type="match status" value="1"/>
</dbReference>
<evidence type="ECO:0000256" key="2">
    <source>
        <dbReference type="ARBA" id="ARBA00011881"/>
    </source>
</evidence>
<feature type="binding site" evidence="10">
    <location>
        <position position="247"/>
    </location>
    <ligand>
        <name>FMN</name>
        <dbReference type="ChEBI" id="CHEBI:58210"/>
    </ligand>
</feature>
<evidence type="ECO:0000259" key="11">
    <source>
        <dbReference type="PROSITE" id="PS51349"/>
    </source>
</evidence>
<evidence type="ECO:0000256" key="6">
    <source>
        <dbReference type="ARBA" id="ARBA00024042"/>
    </source>
</evidence>
<feature type="domain" description="FMN hydroxy acid dehydrogenase" evidence="11">
    <location>
        <begin position="21"/>
        <end position="393"/>
    </location>
</feature>
<feature type="binding site" evidence="10">
    <location>
        <position position="179"/>
    </location>
    <ligand>
        <name>FMN</name>
        <dbReference type="ChEBI" id="CHEBI:58210"/>
    </ligand>
</feature>
<feature type="binding site" evidence="10">
    <location>
        <begin position="100"/>
        <end position="102"/>
    </location>
    <ligand>
        <name>FMN</name>
        <dbReference type="ChEBI" id="CHEBI:58210"/>
    </ligand>
</feature>
<evidence type="ECO:0000313" key="13">
    <source>
        <dbReference type="EMBL" id="ABW76133.1"/>
    </source>
</evidence>
<feature type="binding site" evidence="10">
    <location>
        <position position="274"/>
    </location>
    <ligand>
        <name>glyoxylate</name>
        <dbReference type="ChEBI" id="CHEBI:36655"/>
    </ligand>
</feature>
<feature type="binding site" evidence="10">
    <location>
        <begin position="302"/>
        <end position="306"/>
    </location>
    <ligand>
        <name>FMN</name>
        <dbReference type="ChEBI" id="CHEBI:58210"/>
    </ligand>
</feature>
<feature type="binding site" evidence="10">
    <location>
        <position position="129"/>
    </location>
    <ligand>
        <name>FMN</name>
        <dbReference type="ChEBI" id="CHEBI:58210"/>
    </ligand>
</feature>
<feature type="binding site" evidence="10">
    <location>
        <position position="47"/>
    </location>
    <ligand>
        <name>glyoxylate</name>
        <dbReference type="ChEBI" id="CHEBI:36655"/>
    </ligand>
</feature>
<dbReference type="BRENDA" id="1.1.3.15">
    <property type="organism ID" value="8080"/>
</dbReference>
<name>A9QH71_STRIN</name>
<accession>A9QH71</accession>
<dbReference type="PANTHER" id="PTHR10578:SF107">
    <property type="entry name" value="2-HYDROXYACID OXIDASE 1"/>
    <property type="match status" value="1"/>
</dbReference>
<feature type="active site" description="Proton acceptor" evidence="9">
    <location>
        <position position="271"/>
    </location>
</feature>
<feature type="binding site" evidence="10">
    <location>
        <begin position="342"/>
        <end position="343"/>
    </location>
    <ligand>
        <name>FMN</name>
        <dbReference type="ChEBI" id="CHEBI:58210"/>
    </ligand>
</feature>
<evidence type="ECO:0000256" key="1">
    <source>
        <dbReference type="ARBA" id="ARBA00001917"/>
    </source>
</evidence>